<evidence type="ECO:0000313" key="2">
    <source>
        <dbReference type="EMBL" id="MCM6773089.1"/>
    </source>
</evidence>
<dbReference type="PANTHER" id="PTHR48050:SF13">
    <property type="entry name" value="STEROL 3-BETA-GLUCOSYLTRANSFERASE UGT80A2"/>
    <property type="match status" value="1"/>
</dbReference>
<dbReference type="GO" id="GO:0017000">
    <property type="term" value="P:antibiotic biosynthetic process"/>
    <property type="evidence" value="ECO:0007669"/>
    <property type="project" value="UniProtKB-ARBA"/>
</dbReference>
<comment type="caution">
    <text evidence="2">The sequence shown here is derived from an EMBL/GenBank/DDBJ whole genome shotgun (WGS) entry which is preliminary data.</text>
</comment>
<protein>
    <submittedName>
        <fullName evidence="2">Glycosyltransferase</fullName>
    </submittedName>
</protein>
<dbReference type="Proteomes" id="UP001139157">
    <property type="component" value="Unassembled WGS sequence"/>
</dbReference>
<reference evidence="2" key="1">
    <citation type="submission" date="2022-06" db="EMBL/GenBank/DDBJ databases">
        <title>Novel species in genus nocardia.</title>
        <authorList>
            <person name="Li F."/>
        </authorList>
    </citation>
    <scope>NUCLEOTIDE SEQUENCE</scope>
    <source>
        <strain evidence="2">CDC141</strain>
    </source>
</reference>
<dbReference type="AlphaFoldDB" id="A0A9X2E377"/>
<dbReference type="SUPFAM" id="SSF53756">
    <property type="entry name" value="UDP-Glycosyltransferase/glycogen phosphorylase"/>
    <property type="match status" value="1"/>
</dbReference>
<dbReference type="PANTHER" id="PTHR48050">
    <property type="entry name" value="STEROL 3-BETA-GLUCOSYLTRANSFERASE"/>
    <property type="match status" value="1"/>
</dbReference>
<gene>
    <name evidence="2" type="ORF">NDR86_06350</name>
</gene>
<accession>A0A9X2E377</accession>
<sequence length="370" mass="37504">MPMPARPRILFSAVPAAGHVLPLLPLADAAADLGHDVAFLSAVDTAGLLGSRTLLPAGPGIPALLAETERRTSGGDARHPGDAAVENFAGARVDLTFDQALTRARGFGPDLLVCDTTDFVGPMVAAALDIPWAAHAISAPLPEPLAAAMRRRAAAQHAIRGLSPRDRVALIDPLPEILRATDDPPVPADLLAIRPTAYAGNRWGTTSPSLPEDRPLVLVTAGTSVEKPDLVADLVTSVADAGHHVLVTAEPGALPGHPRVHPIGFVPLARVLPAVAAVVGTAGLGTVLATLAAGLPTVLHPILADQPWNAHRVAATGAGIVIDAPAQAGPATRTALTEPDYRAAASSAAAAIAAMPSPAAVLAELLAAID</sequence>
<dbReference type="InterPro" id="IPR010610">
    <property type="entry name" value="EryCIII-like_C"/>
</dbReference>
<dbReference type="RefSeq" id="WP_251910073.1">
    <property type="nucleotide sequence ID" value="NZ_JAMRXG010000002.1"/>
</dbReference>
<name>A0A9X2E377_9NOCA</name>
<dbReference type="InterPro" id="IPR050426">
    <property type="entry name" value="Glycosyltransferase_28"/>
</dbReference>
<dbReference type="Gene3D" id="3.40.50.2000">
    <property type="entry name" value="Glycogen Phosphorylase B"/>
    <property type="match status" value="2"/>
</dbReference>
<dbReference type="GO" id="GO:0008194">
    <property type="term" value="F:UDP-glycosyltransferase activity"/>
    <property type="evidence" value="ECO:0007669"/>
    <property type="project" value="InterPro"/>
</dbReference>
<keyword evidence="3" id="KW-1185">Reference proteome</keyword>
<dbReference type="InterPro" id="IPR002213">
    <property type="entry name" value="UDP_glucos_trans"/>
</dbReference>
<organism evidence="2 3">
    <name type="scientific">Nocardia pulmonis</name>
    <dbReference type="NCBI Taxonomy" id="2951408"/>
    <lineage>
        <taxon>Bacteria</taxon>
        <taxon>Bacillati</taxon>
        <taxon>Actinomycetota</taxon>
        <taxon>Actinomycetes</taxon>
        <taxon>Mycobacteriales</taxon>
        <taxon>Nocardiaceae</taxon>
        <taxon>Nocardia</taxon>
    </lineage>
</organism>
<proteinExistence type="predicted"/>
<dbReference type="CDD" id="cd03784">
    <property type="entry name" value="GT1_Gtf-like"/>
    <property type="match status" value="1"/>
</dbReference>
<evidence type="ECO:0000313" key="3">
    <source>
        <dbReference type="Proteomes" id="UP001139157"/>
    </source>
</evidence>
<dbReference type="Pfam" id="PF06722">
    <property type="entry name" value="EryCIII-like_C"/>
    <property type="match status" value="1"/>
</dbReference>
<feature type="domain" description="Erythromycin biosynthesis protein CIII-like C-terminal" evidence="1">
    <location>
        <begin position="252"/>
        <end position="366"/>
    </location>
</feature>
<dbReference type="EMBL" id="JAMRXG010000002">
    <property type="protein sequence ID" value="MCM6773089.1"/>
    <property type="molecule type" value="Genomic_DNA"/>
</dbReference>
<evidence type="ECO:0000259" key="1">
    <source>
        <dbReference type="Pfam" id="PF06722"/>
    </source>
</evidence>
<dbReference type="GO" id="GO:0016758">
    <property type="term" value="F:hexosyltransferase activity"/>
    <property type="evidence" value="ECO:0007669"/>
    <property type="project" value="UniProtKB-ARBA"/>
</dbReference>